<sequence length="82" mass="9087">MAEVDQDTASDLANDLSDSGPFIAFALIDDLLYVLKDRYPDIQDFDTPVEKALLTLVLAYQMVEGTNLFCTDLTDHKSLSTV</sequence>
<dbReference type="Proteomes" id="UP001174839">
    <property type="component" value="Unassembled WGS sequence"/>
</dbReference>
<proteinExistence type="predicted"/>
<evidence type="ECO:0000313" key="2">
    <source>
        <dbReference type="Proteomes" id="UP001174839"/>
    </source>
</evidence>
<dbReference type="EMBL" id="JAUDUY010000009">
    <property type="protein sequence ID" value="MDM9632410.1"/>
    <property type="molecule type" value="Genomic_DNA"/>
</dbReference>
<reference evidence="1" key="1">
    <citation type="submission" date="2023-06" db="EMBL/GenBank/DDBJ databases">
        <title>Robiginitalea aurantiacus sp. nov. and Algoriphagus sediminis sp. nov., isolated from coastal sediment.</title>
        <authorList>
            <person name="Zhou Z.Y."/>
            <person name="An J."/>
            <person name="Jia Y.W."/>
            <person name="Du Z.J."/>
        </authorList>
    </citation>
    <scope>NUCLEOTIDE SEQUENCE</scope>
    <source>
        <strain evidence="1">M39</strain>
    </source>
</reference>
<evidence type="ECO:0000313" key="1">
    <source>
        <dbReference type="EMBL" id="MDM9632410.1"/>
    </source>
</evidence>
<name>A0ABT7WHL9_9FLAO</name>
<comment type="caution">
    <text evidence="1">The sequence shown here is derived from an EMBL/GenBank/DDBJ whole genome shotgun (WGS) entry which is preliminary data.</text>
</comment>
<organism evidence="1 2">
    <name type="scientific">Robiginitalea aurantiaca</name>
    <dbReference type="NCBI Taxonomy" id="3056915"/>
    <lineage>
        <taxon>Bacteria</taxon>
        <taxon>Pseudomonadati</taxon>
        <taxon>Bacteroidota</taxon>
        <taxon>Flavobacteriia</taxon>
        <taxon>Flavobacteriales</taxon>
        <taxon>Flavobacteriaceae</taxon>
        <taxon>Robiginitalea</taxon>
    </lineage>
</organism>
<gene>
    <name evidence="1" type="ORF">QU605_13095</name>
</gene>
<protein>
    <submittedName>
        <fullName evidence="1">Uncharacterized protein</fullName>
    </submittedName>
</protein>
<accession>A0ABT7WHL9</accession>
<dbReference type="RefSeq" id="WP_289725775.1">
    <property type="nucleotide sequence ID" value="NZ_JAUDUY010000009.1"/>
</dbReference>
<keyword evidence="2" id="KW-1185">Reference proteome</keyword>